<name>A0A2R6NNK3_9APHY</name>
<dbReference type="OrthoDB" id="1368at2759"/>
<feature type="compositionally biased region" description="Basic and acidic residues" evidence="1">
    <location>
        <begin position="37"/>
        <end position="49"/>
    </location>
</feature>
<dbReference type="Proteomes" id="UP000186601">
    <property type="component" value="Unassembled WGS sequence"/>
</dbReference>
<feature type="region of interest" description="Disordered" evidence="1">
    <location>
        <begin position="23"/>
        <end position="49"/>
    </location>
</feature>
<dbReference type="STRING" id="98765.A0A2R6NNK3"/>
<keyword evidence="3" id="KW-1185">Reference proteome</keyword>
<reference evidence="2 3" key="1">
    <citation type="submission" date="2018-02" db="EMBL/GenBank/DDBJ databases">
        <title>Genome sequence of the basidiomycete white-rot fungus Phlebia centrifuga.</title>
        <authorList>
            <person name="Granchi Z."/>
            <person name="Peng M."/>
            <person name="de Vries R.P."/>
            <person name="Hilden K."/>
            <person name="Makela M.R."/>
            <person name="Grigoriev I."/>
            <person name="Riley R."/>
        </authorList>
    </citation>
    <scope>NUCLEOTIDE SEQUENCE [LARGE SCALE GENOMIC DNA]</scope>
    <source>
        <strain evidence="2 3">FBCC195</strain>
    </source>
</reference>
<accession>A0A2R6NNK3</accession>
<protein>
    <submittedName>
        <fullName evidence="2">Uncharacterized protein</fullName>
    </submittedName>
</protein>
<evidence type="ECO:0000313" key="2">
    <source>
        <dbReference type="EMBL" id="PSR74004.1"/>
    </source>
</evidence>
<dbReference type="AlphaFoldDB" id="A0A2R6NNK3"/>
<evidence type="ECO:0000313" key="3">
    <source>
        <dbReference type="Proteomes" id="UP000186601"/>
    </source>
</evidence>
<proteinExistence type="predicted"/>
<evidence type="ECO:0000256" key="1">
    <source>
        <dbReference type="SAM" id="MobiDB-lite"/>
    </source>
</evidence>
<organism evidence="2 3">
    <name type="scientific">Hermanssonia centrifuga</name>
    <dbReference type="NCBI Taxonomy" id="98765"/>
    <lineage>
        <taxon>Eukaryota</taxon>
        <taxon>Fungi</taxon>
        <taxon>Dikarya</taxon>
        <taxon>Basidiomycota</taxon>
        <taxon>Agaricomycotina</taxon>
        <taxon>Agaricomycetes</taxon>
        <taxon>Polyporales</taxon>
        <taxon>Meruliaceae</taxon>
        <taxon>Hermanssonia</taxon>
    </lineage>
</organism>
<gene>
    <name evidence="2" type="ORF">PHLCEN_2v10188</name>
</gene>
<dbReference type="EMBL" id="MLYV02001036">
    <property type="protein sequence ID" value="PSR74004.1"/>
    <property type="molecule type" value="Genomic_DNA"/>
</dbReference>
<sequence length="308" mass="34116">MRTSRTFGRLVWYHVPLRVGPAPSRDPKGRITMPDDPEGKEHREREKAREVRRVMAEKRMALDLIEGFAVATKHHLRGEMGIYYEDLYQSVKPLHNHPKKHQIPVIVTAEPEETVFASEPPTVSPTEAAAVNIPPINSYGATLSSHRGHLHHASMSSFSSCSTEDADERQPLLPSNSPVHDGVMSGIAGDLIPFSGLIASIARFFTRTREVKHEVEAGVNIHDAVRHRSMWTHTKHRPKIAGGGENVPLQVVRSLTSWLSVMEERGNVPGTTLGGMFGCLAQFEDSLACTLLPLCLNSGFHLTDVHQL</sequence>
<comment type="caution">
    <text evidence="2">The sequence shown here is derived from an EMBL/GenBank/DDBJ whole genome shotgun (WGS) entry which is preliminary data.</text>
</comment>